<proteinExistence type="predicted"/>
<evidence type="ECO:0000259" key="2">
    <source>
        <dbReference type="Pfam" id="PF14111"/>
    </source>
</evidence>
<evidence type="ECO:0000313" key="3">
    <source>
        <dbReference type="EMBL" id="KAF9610268.1"/>
    </source>
</evidence>
<dbReference type="InterPro" id="IPR040256">
    <property type="entry name" value="At4g02000-like"/>
</dbReference>
<dbReference type="Pfam" id="PF14111">
    <property type="entry name" value="DUF4283"/>
    <property type="match status" value="1"/>
</dbReference>
<comment type="caution">
    <text evidence="3">The sequence shown here is derived from an EMBL/GenBank/DDBJ whole genome shotgun (WGS) entry which is preliminary data.</text>
</comment>
<gene>
    <name evidence="3" type="ORF">IFM89_021829</name>
</gene>
<dbReference type="OrthoDB" id="1112756at2759"/>
<protein>
    <recommendedName>
        <fullName evidence="2">DUF4283 domain-containing protein</fullName>
    </recommendedName>
</protein>
<feature type="compositionally biased region" description="Polar residues" evidence="1">
    <location>
        <begin position="158"/>
        <end position="179"/>
    </location>
</feature>
<organism evidence="3 4">
    <name type="scientific">Coptis chinensis</name>
    <dbReference type="NCBI Taxonomy" id="261450"/>
    <lineage>
        <taxon>Eukaryota</taxon>
        <taxon>Viridiplantae</taxon>
        <taxon>Streptophyta</taxon>
        <taxon>Embryophyta</taxon>
        <taxon>Tracheophyta</taxon>
        <taxon>Spermatophyta</taxon>
        <taxon>Magnoliopsida</taxon>
        <taxon>Ranunculales</taxon>
        <taxon>Ranunculaceae</taxon>
        <taxon>Coptidoideae</taxon>
        <taxon>Coptis</taxon>
    </lineage>
</organism>
<name>A0A835LVY9_9MAGN</name>
<keyword evidence="4" id="KW-1185">Reference proteome</keyword>
<dbReference type="PANTHER" id="PTHR31286:SF165">
    <property type="entry name" value="DUF4283 DOMAIN-CONTAINING PROTEIN"/>
    <property type="match status" value="1"/>
</dbReference>
<reference evidence="3 4" key="1">
    <citation type="submission" date="2020-10" db="EMBL/GenBank/DDBJ databases">
        <title>The Coptis chinensis genome and diversification of protoberbering-type alkaloids.</title>
        <authorList>
            <person name="Wang B."/>
            <person name="Shu S."/>
            <person name="Song C."/>
            <person name="Liu Y."/>
        </authorList>
    </citation>
    <scope>NUCLEOTIDE SEQUENCE [LARGE SCALE GENOMIC DNA]</scope>
    <source>
        <strain evidence="3">HL-2020</strain>
        <tissue evidence="3">Leaf</tissue>
    </source>
</reference>
<dbReference type="Proteomes" id="UP000631114">
    <property type="component" value="Unassembled WGS sequence"/>
</dbReference>
<feature type="compositionally biased region" description="Basic and acidic residues" evidence="1">
    <location>
        <begin position="200"/>
        <end position="214"/>
    </location>
</feature>
<feature type="domain" description="DUF4283" evidence="2">
    <location>
        <begin position="5"/>
        <end position="43"/>
    </location>
</feature>
<dbReference type="PANTHER" id="PTHR31286">
    <property type="entry name" value="GLYCINE-RICH CELL WALL STRUCTURAL PROTEIN 1.8-LIKE"/>
    <property type="match status" value="1"/>
</dbReference>
<dbReference type="EMBL" id="JADFTS010000004">
    <property type="protein sequence ID" value="KAF9610268.1"/>
    <property type="molecule type" value="Genomic_DNA"/>
</dbReference>
<accession>A0A835LVY9</accession>
<feature type="region of interest" description="Disordered" evidence="1">
    <location>
        <begin position="149"/>
        <end position="267"/>
    </location>
</feature>
<dbReference type="AlphaFoldDB" id="A0A835LVY9"/>
<evidence type="ECO:0000313" key="4">
    <source>
        <dbReference type="Proteomes" id="UP000631114"/>
    </source>
</evidence>
<evidence type="ECO:0000256" key="1">
    <source>
        <dbReference type="SAM" id="MobiDB-lite"/>
    </source>
</evidence>
<sequence length="267" mass="30435">MTADRELFYFKFFNDEDKQMVIDQGPIFLAGRIFVVRPWSTTVEEYRNGIKAIPIWVRLDIPKHLWTKNGLEMVSSLIGESLCMDEATSNRTRINYARVCVVVDLDFKFPSNILVEIGEGNIVDIGLDYEWIPDKCDFCKAFSHSDAKCATNPPVPKPTQNIPQRQQPKKQTPAISIQRNQRDRNTRWVPKNITQGQTSWERDDHGNNLSKETEVQNSVRSPLGIPPDSNPFSALAELEEEENDSANEYQNALEDPQSSEDGFTEPG</sequence>
<dbReference type="InterPro" id="IPR025558">
    <property type="entry name" value="DUF4283"/>
</dbReference>